<evidence type="ECO:0000313" key="2">
    <source>
        <dbReference type="EMBL" id="KXK26829.1"/>
    </source>
</evidence>
<dbReference type="Pfam" id="PF07907">
    <property type="entry name" value="YibE_F"/>
    <property type="match status" value="1"/>
</dbReference>
<reference evidence="2 3" key="1">
    <citation type="submission" date="2015-02" db="EMBL/GenBank/DDBJ databases">
        <title>Improved understanding of the partial-nitritation anammox process through 23 genomes representing the majority of the microbial community.</title>
        <authorList>
            <person name="Speth D.R."/>
            <person name="In T Zandt M."/>
            <person name="Guerrero Cruz S."/>
            <person name="Jetten M.S."/>
            <person name="Dutilh B.E."/>
        </authorList>
    </citation>
    <scope>NUCLEOTIDE SEQUENCE [LARGE SCALE GENOMIC DNA]</scope>
    <source>
        <strain evidence="2">OLB20</strain>
    </source>
</reference>
<organism evidence="2 3">
    <name type="scientific">candidate division WS6 bacterium OLB20</name>
    <dbReference type="NCBI Taxonomy" id="1617426"/>
    <lineage>
        <taxon>Bacteria</taxon>
        <taxon>Candidatus Dojkabacteria</taxon>
    </lineage>
</organism>
<dbReference type="STRING" id="1617426.TR69_WS6001000850"/>
<accession>A0A136LYU5</accession>
<dbReference type="PANTHER" id="PTHR41771:SF1">
    <property type="entry name" value="MEMBRANE PROTEIN"/>
    <property type="match status" value="1"/>
</dbReference>
<dbReference type="Proteomes" id="UP000070457">
    <property type="component" value="Unassembled WGS sequence"/>
</dbReference>
<dbReference type="InterPro" id="IPR012507">
    <property type="entry name" value="YibE_F"/>
</dbReference>
<dbReference type="EMBL" id="JYNZ01000003">
    <property type="protein sequence ID" value="KXK26829.1"/>
    <property type="molecule type" value="Genomic_DNA"/>
</dbReference>
<keyword evidence="1" id="KW-0812">Transmembrane</keyword>
<comment type="caution">
    <text evidence="2">The sequence shown here is derived from an EMBL/GenBank/DDBJ whole genome shotgun (WGS) entry which is preliminary data.</text>
</comment>
<protein>
    <submittedName>
        <fullName evidence="2">YibE/F-like protein</fullName>
    </submittedName>
</protein>
<keyword evidence="1" id="KW-1133">Transmembrane helix</keyword>
<feature type="transmembrane region" description="Helical" evidence="1">
    <location>
        <begin position="220"/>
        <end position="238"/>
    </location>
</feature>
<dbReference type="AlphaFoldDB" id="A0A136LYU5"/>
<feature type="transmembrane region" description="Helical" evidence="1">
    <location>
        <begin position="40"/>
        <end position="59"/>
    </location>
</feature>
<name>A0A136LYU5_9BACT</name>
<evidence type="ECO:0000313" key="3">
    <source>
        <dbReference type="Proteomes" id="UP000070457"/>
    </source>
</evidence>
<proteinExistence type="predicted"/>
<keyword evidence="1" id="KW-0472">Membrane</keyword>
<feature type="transmembrane region" description="Helical" evidence="1">
    <location>
        <begin position="194"/>
        <end position="213"/>
    </location>
</feature>
<dbReference type="PATRIC" id="fig|1617426.3.peg.836"/>
<gene>
    <name evidence="2" type="ORF">TR69_WS6001000850</name>
</gene>
<dbReference type="PANTHER" id="PTHR41771">
    <property type="entry name" value="MEMBRANE PROTEIN-RELATED"/>
    <property type="match status" value="1"/>
</dbReference>
<feature type="transmembrane region" description="Helical" evidence="1">
    <location>
        <begin position="346"/>
        <end position="370"/>
    </location>
</feature>
<feature type="transmembrane region" description="Helical" evidence="1">
    <location>
        <begin position="244"/>
        <end position="266"/>
    </location>
</feature>
<feature type="transmembrane region" description="Helical" evidence="1">
    <location>
        <begin position="168"/>
        <end position="188"/>
    </location>
</feature>
<evidence type="ECO:0000256" key="1">
    <source>
        <dbReference type="SAM" id="Phobius"/>
    </source>
</evidence>
<feature type="transmembrane region" description="Helical" evidence="1">
    <location>
        <begin position="390"/>
        <end position="414"/>
    </location>
</feature>
<sequence length="430" mass="46449">MPDATNSLPICYYTDTMSDDSKPHNTDQEMLMNVLRRKLGKPRVIVALTIVAAFVLLLLGQTRLAEQRQASGLLDPIAEGSESRFATARVLEITDEGTVDLGGIAYPYQELSVELTSSERKGEIVPIRNEIQFGSEEAQRVFAGEEIVVTSTGDGDQEMFFVSDKYRFPSVLLLFVVFFGLTVLFAGWKGVTSLAGLGFTIYVLASYVVPSIVIGDDPMVVSLIGAVVIASVTYFLAHGAGKRIIVALAGTMVAIAIAAFLSLIFVDVARLFGTGSEEAVLLTISNQATINLKGLLLGGIIFGTLGVLDDVTTAQAAAVEELKRANPKLSMRELYTRASSIGREHIVSLVNTLVLAYIGSSFPLLLLFTLNNGVPLWLTFNSEFVIEEVIRSLIGSSVLIFAVPITTLIAAWVFSRVEPDPAGEHSHHHH</sequence>